<gene>
    <name evidence="6" type="ORF">SAMN04488055_3480</name>
</gene>
<feature type="domain" description="Cytochrome c" evidence="5">
    <location>
        <begin position="49"/>
        <end position="133"/>
    </location>
</feature>
<accession>A0A1N6IZL8</accession>
<dbReference type="PANTHER" id="PTHR35008">
    <property type="entry name" value="BLL4482 PROTEIN-RELATED"/>
    <property type="match status" value="1"/>
</dbReference>
<dbReference type="Gene3D" id="1.10.760.10">
    <property type="entry name" value="Cytochrome c-like domain"/>
    <property type="match status" value="1"/>
</dbReference>
<evidence type="ECO:0000256" key="2">
    <source>
        <dbReference type="ARBA" id="ARBA00022723"/>
    </source>
</evidence>
<proteinExistence type="predicted"/>
<dbReference type="SUPFAM" id="SSF46626">
    <property type="entry name" value="Cytochrome c"/>
    <property type="match status" value="1"/>
</dbReference>
<dbReference type="PANTHER" id="PTHR35008:SF8">
    <property type="entry name" value="ALCOHOL DEHYDROGENASE CYTOCHROME C SUBUNIT"/>
    <property type="match status" value="1"/>
</dbReference>
<evidence type="ECO:0000313" key="7">
    <source>
        <dbReference type="Proteomes" id="UP000185003"/>
    </source>
</evidence>
<keyword evidence="1 4" id="KW-0349">Heme</keyword>
<organism evidence="6 7">
    <name type="scientific">Chitinophaga niabensis</name>
    <dbReference type="NCBI Taxonomy" id="536979"/>
    <lineage>
        <taxon>Bacteria</taxon>
        <taxon>Pseudomonadati</taxon>
        <taxon>Bacteroidota</taxon>
        <taxon>Chitinophagia</taxon>
        <taxon>Chitinophagales</taxon>
        <taxon>Chitinophagaceae</taxon>
        <taxon>Chitinophaga</taxon>
    </lineage>
</organism>
<sequence length="170" mass="18731">MRYLLIVFAFAACNEPVRFNLGRAATAAEIKAWDIDVRPDGTGLPEGSGTVRTGREIYAAKCALCHGKTGIEGPYNVLVGAIDDTTRAKTIGNYWPYATTLFDYTRRAMPYNQPGSLTDSEVYSITAFLLHANKIIDSTTEMNKRTLPAIVMPARKHFVNDDRQGGPEVK</sequence>
<evidence type="ECO:0000256" key="4">
    <source>
        <dbReference type="PROSITE-ProRule" id="PRU00433"/>
    </source>
</evidence>
<keyword evidence="2 4" id="KW-0479">Metal-binding</keyword>
<evidence type="ECO:0000256" key="1">
    <source>
        <dbReference type="ARBA" id="ARBA00022617"/>
    </source>
</evidence>
<dbReference type="STRING" id="536979.SAMN04488055_3480"/>
<dbReference type="InterPro" id="IPR051459">
    <property type="entry name" value="Cytochrome_c-type_DH"/>
</dbReference>
<dbReference type="GO" id="GO:0020037">
    <property type="term" value="F:heme binding"/>
    <property type="evidence" value="ECO:0007669"/>
    <property type="project" value="InterPro"/>
</dbReference>
<dbReference type="GO" id="GO:0009055">
    <property type="term" value="F:electron transfer activity"/>
    <property type="evidence" value="ECO:0007669"/>
    <property type="project" value="InterPro"/>
</dbReference>
<dbReference type="RefSeq" id="WP_234979707.1">
    <property type="nucleotide sequence ID" value="NZ_FSRA01000002.1"/>
</dbReference>
<evidence type="ECO:0000313" key="6">
    <source>
        <dbReference type="EMBL" id="SIO37316.1"/>
    </source>
</evidence>
<name>A0A1N6IZL8_9BACT</name>
<reference evidence="7" key="1">
    <citation type="submission" date="2016-11" db="EMBL/GenBank/DDBJ databases">
        <authorList>
            <person name="Varghese N."/>
            <person name="Submissions S."/>
        </authorList>
    </citation>
    <scope>NUCLEOTIDE SEQUENCE [LARGE SCALE GENOMIC DNA]</scope>
    <source>
        <strain evidence="7">DSM 24787</strain>
    </source>
</reference>
<dbReference type="AlphaFoldDB" id="A0A1N6IZL8"/>
<protein>
    <submittedName>
        <fullName evidence="6">Cytochrome c</fullName>
    </submittedName>
</protein>
<keyword evidence="3 4" id="KW-0408">Iron</keyword>
<dbReference type="InterPro" id="IPR036909">
    <property type="entry name" value="Cyt_c-like_dom_sf"/>
</dbReference>
<evidence type="ECO:0000256" key="3">
    <source>
        <dbReference type="ARBA" id="ARBA00023004"/>
    </source>
</evidence>
<dbReference type="Pfam" id="PF13442">
    <property type="entry name" value="Cytochrome_CBB3"/>
    <property type="match status" value="1"/>
</dbReference>
<dbReference type="InterPro" id="IPR009056">
    <property type="entry name" value="Cyt_c-like_dom"/>
</dbReference>
<dbReference type="EMBL" id="FSRA01000002">
    <property type="protein sequence ID" value="SIO37316.1"/>
    <property type="molecule type" value="Genomic_DNA"/>
</dbReference>
<evidence type="ECO:0000259" key="5">
    <source>
        <dbReference type="PROSITE" id="PS51007"/>
    </source>
</evidence>
<dbReference type="Proteomes" id="UP000185003">
    <property type="component" value="Unassembled WGS sequence"/>
</dbReference>
<dbReference type="GO" id="GO:0046872">
    <property type="term" value="F:metal ion binding"/>
    <property type="evidence" value="ECO:0007669"/>
    <property type="project" value="UniProtKB-KW"/>
</dbReference>
<keyword evidence="7" id="KW-1185">Reference proteome</keyword>
<dbReference type="PROSITE" id="PS51007">
    <property type="entry name" value="CYTC"/>
    <property type="match status" value="1"/>
</dbReference>